<dbReference type="InterPro" id="IPR039422">
    <property type="entry name" value="MarR/SlyA-like"/>
</dbReference>
<dbReference type="OrthoDB" id="763883at2"/>
<dbReference type="KEGG" id="pko:PKOR_18660"/>
<name>A0A0E3ZHD5_9BACT</name>
<dbReference type="EMBL" id="CP009621">
    <property type="protein sequence ID" value="AKD04749.1"/>
    <property type="molecule type" value="Genomic_DNA"/>
</dbReference>
<dbReference type="SUPFAM" id="SSF46785">
    <property type="entry name" value="Winged helix' DNA-binding domain"/>
    <property type="match status" value="1"/>
</dbReference>
<evidence type="ECO:0000313" key="2">
    <source>
        <dbReference type="EMBL" id="AKD04749.1"/>
    </source>
</evidence>
<dbReference type="PANTHER" id="PTHR33164:SF101">
    <property type="entry name" value="TRANSCRIPTIONAL REPRESSOR MPRA"/>
    <property type="match status" value="1"/>
</dbReference>
<dbReference type="STRING" id="400092.PKOR_18660"/>
<evidence type="ECO:0000259" key="1">
    <source>
        <dbReference type="PROSITE" id="PS50995"/>
    </source>
</evidence>
<dbReference type="Pfam" id="PF01047">
    <property type="entry name" value="MarR"/>
    <property type="match status" value="1"/>
</dbReference>
<dbReference type="GO" id="GO:0003700">
    <property type="term" value="F:DNA-binding transcription factor activity"/>
    <property type="evidence" value="ECO:0007669"/>
    <property type="project" value="InterPro"/>
</dbReference>
<dbReference type="SMART" id="SM00347">
    <property type="entry name" value="HTH_MARR"/>
    <property type="match status" value="1"/>
</dbReference>
<dbReference type="InterPro" id="IPR036390">
    <property type="entry name" value="WH_DNA-bd_sf"/>
</dbReference>
<reference evidence="2 3" key="1">
    <citation type="journal article" date="2015" name="Sci. Rep.">
        <title>Unraveling adaptation of Pontibacter korlensis to radiation and infertility in desert through complete genome and comparative transcriptomic analysis.</title>
        <authorList>
            <person name="Dai J."/>
            <person name="Dai W."/>
            <person name="Qiu C."/>
            <person name="Yang Z."/>
            <person name="Zhang Y."/>
            <person name="Zhou M."/>
            <person name="Zhang L."/>
            <person name="Fang C."/>
            <person name="Gao Q."/>
            <person name="Yang Q."/>
            <person name="Li X."/>
            <person name="Wang Z."/>
            <person name="Wang Z."/>
            <person name="Jia Z."/>
            <person name="Chen X."/>
        </authorList>
    </citation>
    <scope>NUCLEOTIDE SEQUENCE [LARGE SCALE GENOMIC DNA]</scope>
    <source>
        <strain evidence="2 3">X14-1T</strain>
    </source>
</reference>
<keyword evidence="3" id="KW-1185">Reference proteome</keyword>
<dbReference type="PATRIC" id="fig|400092.3.peg.4087"/>
<accession>A0A0E3ZHD5</accession>
<dbReference type="HOGENOM" id="CLU_083287_27_2_10"/>
<dbReference type="PRINTS" id="PR00598">
    <property type="entry name" value="HTHMARR"/>
</dbReference>
<dbReference type="Gene3D" id="1.10.10.10">
    <property type="entry name" value="Winged helix-like DNA-binding domain superfamily/Winged helix DNA-binding domain"/>
    <property type="match status" value="1"/>
</dbReference>
<dbReference type="PROSITE" id="PS50995">
    <property type="entry name" value="HTH_MARR_2"/>
    <property type="match status" value="1"/>
</dbReference>
<dbReference type="InterPro" id="IPR000835">
    <property type="entry name" value="HTH_MarR-typ"/>
</dbReference>
<gene>
    <name evidence="2" type="ORF">PKOR_18660</name>
</gene>
<dbReference type="RefSeq" id="WP_046312685.1">
    <property type="nucleotide sequence ID" value="NZ_CBCSCY010000008.1"/>
</dbReference>
<proteinExistence type="predicted"/>
<dbReference type="GO" id="GO:0006950">
    <property type="term" value="P:response to stress"/>
    <property type="evidence" value="ECO:0007669"/>
    <property type="project" value="TreeGrafter"/>
</dbReference>
<dbReference type="InterPro" id="IPR036388">
    <property type="entry name" value="WH-like_DNA-bd_sf"/>
</dbReference>
<dbReference type="Proteomes" id="UP000033109">
    <property type="component" value="Chromosome"/>
</dbReference>
<dbReference type="AlphaFoldDB" id="A0A0E3ZHD5"/>
<evidence type="ECO:0000313" key="3">
    <source>
        <dbReference type="Proteomes" id="UP000033109"/>
    </source>
</evidence>
<organism evidence="2 3">
    <name type="scientific">Pontibacter korlensis</name>
    <dbReference type="NCBI Taxonomy" id="400092"/>
    <lineage>
        <taxon>Bacteria</taxon>
        <taxon>Pseudomonadati</taxon>
        <taxon>Bacteroidota</taxon>
        <taxon>Cytophagia</taxon>
        <taxon>Cytophagales</taxon>
        <taxon>Hymenobacteraceae</taxon>
        <taxon>Pontibacter</taxon>
    </lineage>
</organism>
<protein>
    <recommendedName>
        <fullName evidence="1">HTH marR-type domain-containing protein</fullName>
    </recommendedName>
</protein>
<feature type="domain" description="HTH marR-type" evidence="1">
    <location>
        <begin position="1"/>
        <end position="149"/>
    </location>
</feature>
<sequence length="168" mass="18962">MTLNKEFGISSFRNEWQKASLSILYTYGFLSNGYESFFKKHNLTTQQYNALRILRDQFPKPVSTSFLREKMMDKMSDASRLVSRLSAKGLVTVTQNPSDKRLVNILISAEGQKLCNEIDADLHNLDALLKGLSEEEALTLIELLAKARASILRQTNEEVETAVESVNA</sequence>
<dbReference type="PANTHER" id="PTHR33164">
    <property type="entry name" value="TRANSCRIPTIONAL REGULATOR, MARR FAMILY"/>
    <property type="match status" value="1"/>
</dbReference>